<evidence type="ECO:0000256" key="2">
    <source>
        <dbReference type="SAM" id="MobiDB-lite"/>
    </source>
</evidence>
<keyword evidence="4" id="KW-1185">Reference proteome</keyword>
<evidence type="ECO:0000313" key="4">
    <source>
        <dbReference type="Proteomes" id="UP001358614"/>
    </source>
</evidence>
<keyword evidence="1" id="KW-0175">Coiled coil</keyword>
<proteinExistence type="predicted"/>
<dbReference type="RefSeq" id="XP_066084149.1">
    <property type="nucleotide sequence ID" value="XM_066228052.1"/>
</dbReference>
<feature type="region of interest" description="Disordered" evidence="2">
    <location>
        <begin position="1"/>
        <end position="80"/>
    </location>
</feature>
<protein>
    <submittedName>
        <fullName evidence="3">Uncharacterized protein</fullName>
    </submittedName>
</protein>
<dbReference type="GeneID" id="91103069"/>
<feature type="coiled-coil region" evidence="1">
    <location>
        <begin position="332"/>
        <end position="422"/>
    </location>
</feature>
<feature type="coiled-coil region" evidence="1">
    <location>
        <begin position="483"/>
        <end position="517"/>
    </location>
</feature>
<evidence type="ECO:0000256" key="1">
    <source>
        <dbReference type="SAM" id="Coils"/>
    </source>
</evidence>
<accession>A0AAX4KI86</accession>
<feature type="coiled-coil region" evidence="1">
    <location>
        <begin position="559"/>
        <end position="621"/>
    </location>
</feature>
<organism evidence="3 4">
    <name type="scientific">Kwoniella europaea PYCC6329</name>
    <dbReference type="NCBI Taxonomy" id="1423913"/>
    <lineage>
        <taxon>Eukaryota</taxon>
        <taxon>Fungi</taxon>
        <taxon>Dikarya</taxon>
        <taxon>Basidiomycota</taxon>
        <taxon>Agaricomycotina</taxon>
        <taxon>Tremellomycetes</taxon>
        <taxon>Tremellales</taxon>
        <taxon>Cryptococcaceae</taxon>
        <taxon>Kwoniella</taxon>
    </lineage>
</organism>
<name>A0AAX4KI86_9TREE</name>
<sequence length="745" mass="85458">MSETMLSSQEAVTVPIMKEEDSQSSTGVVQNVGAKRRMIDVEVQSNDDPAFPPVQPRYPNLSHEPPSTTPPSAGVSTPTSNRMITRSLSKSQFDLLNRAQTATPSNSVVSDSLRQVSSTTTISRAYTQSPTLTLKQPIPIPRVDQGVHDRRVFSQPNFHPGSVPYQDQILNHPLNGFATEQTYPAVQQLHQAHQTIQSLQSQLNTSTTAIHALESRVINYESLLSSKSVDLDQARNEIQSLRFQLHQQSLGSVSRHQLNEEKSRHSKELDDMRARLGGVVKRVNSEREGAEGMKRGLREDVERLHCEIQERNELIKDDESVNKDLFKTEEDLAGLRDINKVLVRKIDELTAELKKKDQDISSLQSENAELRGSLGKSNKDITLLIASKEALNRVVDTYRKTNQELQSDLTKEKERSEEIRKVGWEQLNALRKEYGSMKNRHEKVTSTNEEIKRSYEIVCQSEKAAKHRLNIERDKFNDDKVNWEKGEKSKKGLRDQIDQLENDLSNTKKINQEISEEKTRLKEYDHLDIKCKERAKLNQVLKAEVKGLKKGNATVTKKVTGLEKSINAHQKQKQESNRQIEDLKSQNEHLQSKKQLLARTVIEVSESCEELEEIKTRLEERVIRNDHKLGKLDKFVSRISYARSKYHHKIELKNGANLDSSKAQFEELKRTSCSIRKTPNFLSARERKRQDRLLKIEMKRSKIPQKLDWLDYWIRLVDFAFDELEDRSVDQLASDSSQDDHPVTD</sequence>
<reference evidence="3 4" key="1">
    <citation type="submission" date="2024-01" db="EMBL/GenBank/DDBJ databases">
        <title>Comparative genomics of Cryptococcus and Kwoniella reveals pathogenesis evolution and contrasting modes of karyotype evolution via chromosome fusion or intercentromeric recombination.</title>
        <authorList>
            <person name="Coelho M.A."/>
            <person name="David-Palma M."/>
            <person name="Shea T."/>
            <person name="Bowers K."/>
            <person name="McGinley-Smith S."/>
            <person name="Mohammad A.W."/>
            <person name="Gnirke A."/>
            <person name="Yurkov A.M."/>
            <person name="Nowrousian M."/>
            <person name="Sun S."/>
            <person name="Cuomo C.A."/>
            <person name="Heitman J."/>
        </authorList>
    </citation>
    <scope>NUCLEOTIDE SEQUENCE [LARGE SCALE GENOMIC DNA]</scope>
    <source>
        <strain evidence="3 4">PYCC6329</strain>
    </source>
</reference>
<dbReference type="AlphaFoldDB" id="A0AAX4KI86"/>
<dbReference type="EMBL" id="CP144089">
    <property type="protein sequence ID" value="WWD06182.1"/>
    <property type="molecule type" value="Genomic_DNA"/>
</dbReference>
<dbReference type="KEGG" id="ker:91103069"/>
<gene>
    <name evidence="3" type="ORF">V865_004267</name>
</gene>
<dbReference type="Proteomes" id="UP001358614">
    <property type="component" value="Chromosome 1"/>
</dbReference>
<evidence type="ECO:0000313" key="3">
    <source>
        <dbReference type="EMBL" id="WWD06182.1"/>
    </source>
</evidence>
<feature type="compositionally biased region" description="Polar residues" evidence="2">
    <location>
        <begin position="1"/>
        <end position="11"/>
    </location>
</feature>
<feature type="compositionally biased region" description="Polar residues" evidence="2">
    <location>
        <begin position="70"/>
        <end position="80"/>
    </location>
</feature>